<keyword evidence="1 2" id="KW-0238">DNA-binding</keyword>
<proteinExistence type="predicted"/>
<dbReference type="PROSITE" id="PS50977">
    <property type="entry name" value="HTH_TETR_2"/>
    <property type="match status" value="1"/>
</dbReference>
<dbReference type="Pfam" id="PF00440">
    <property type="entry name" value="TetR_N"/>
    <property type="match status" value="1"/>
</dbReference>
<sequence length="218" mass="24643">MPHSDTAGRILRAAASLFAEQGFAETTMRQITARAGVNLAAVNYHFGSKDKLILAVSEIYIHPLLSNLEALLEERAALAEQTIALEELVEMLMRALLSVDNQTPDALAVFMRLLDLAYMRPQAQLREFLAERYGRRLQPFLMQVRADSAPMEDDEFFWRLHFLLGSVTFTLSNFQTLVSIGDGGEDREMKLERTLHRMVPVLAAGLQARAETTRFCWL</sequence>
<dbReference type="InterPro" id="IPR023772">
    <property type="entry name" value="DNA-bd_HTH_TetR-type_CS"/>
</dbReference>
<name>A0ABW2A4J9_9GAMM</name>
<comment type="caution">
    <text evidence="4">The sequence shown here is derived from an EMBL/GenBank/DDBJ whole genome shotgun (WGS) entry which is preliminary data.</text>
</comment>
<dbReference type="InterPro" id="IPR041586">
    <property type="entry name" value="PsrA_TetR_C"/>
</dbReference>
<evidence type="ECO:0000256" key="2">
    <source>
        <dbReference type="PROSITE-ProRule" id="PRU00335"/>
    </source>
</evidence>
<evidence type="ECO:0000313" key="4">
    <source>
        <dbReference type="EMBL" id="MFC6672421.1"/>
    </source>
</evidence>
<evidence type="ECO:0000313" key="5">
    <source>
        <dbReference type="Proteomes" id="UP001596422"/>
    </source>
</evidence>
<dbReference type="InterPro" id="IPR009057">
    <property type="entry name" value="Homeodomain-like_sf"/>
</dbReference>
<dbReference type="Proteomes" id="UP001596422">
    <property type="component" value="Unassembled WGS sequence"/>
</dbReference>
<evidence type="ECO:0000256" key="1">
    <source>
        <dbReference type="ARBA" id="ARBA00023125"/>
    </source>
</evidence>
<protein>
    <submittedName>
        <fullName evidence="4">TetR/AcrR family transcriptional regulator</fullName>
    </submittedName>
</protein>
<dbReference type="SUPFAM" id="SSF46689">
    <property type="entry name" value="Homeodomain-like"/>
    <property type="match status" value="1"/>
</dbReference>
<dbReference type="InterPro" id="IPR001647">
    <property type="entry name" value="HTH_TetR"/>
</dbReference>
<evidence type="ECO:0000259" key="3">
    <source>
        <dbReference type="PROSITE" id="PS50977"/>
    </source>
</evidence>
<keyword evidence="5" id="KW-1185">Reference proteome</keyword>
<gene>
    <name evidence="4" type="ORF">ACFQDL_21905</name>
</gene>
<dbReference type="RefSeq" id="WP_379910860.1">
    <property type="nucleotide sequence ID" value="NZ_JBHSWE010000001.1"/>
</dbReference>
<dbReference type="Gene3D" id="1.10.357.10">
    <property type="entry name" value="Tetracycline Repressor, domain 2"/>
    <property type="match status" value="1"/>
</dbReference>
<dbReference type="Pfam" id="PF17939">
    <property type="entry name" value="TetR_C_30"/>
    <property type="match status" value="1"/>
</dbReference>
<dbReference type="SUPFAM" id="SSF48498">
    <property type="entry name" value="Tetracyclin repressor-like, C-terminal domain"/>
    <property type="match status" value="1"/>
</dbReference>
<reference evidence="5" key="1">
    <citation type="journal article" date="2019" name="Int. J. Syst. Evol. Microbiol.">
        <title>The Global Catalogue of Microorganisms (GCM) 10K type strain sequencing project: providing services to taxonomists for standard genome sequencing and annotation.</title>
        <authorList>
            <consortium name="The Broad Institute Genomics Platform"/>
            <consortium name="The Broad Institute Genome Sequencing Center for Infectious Disease"/>
            <person name="Wu L."/>
            <person name="Ma J."/>
        </authorList>
    </citation>
    <scope>NUCLEOTIDE SEQUENCE [LARGE SCALE GENOMIC DNA]</scope>
    <source>
        <strain evidence="5">NBRC 111756</strain>
    </source>
</reference>
<feature type="domain" description="HTH tetR-type" evidence="3">
    <location>
        <begin position="4"/>
        <end position="64"/>
    </location>
</feature>
<dbReference type="InterPro" id="IPR050109">
    <property type="entry name" value="HTH-type_TetR-like_transc_reg"/>
</dbReference>
<organism evidence="4 5">
    <name type="scientific">Marinobacterium aestuariivivens</name>
    <dbReference type="NCBI Taxonomy" id="1698799"/>
    <lineage>
        <taxon>Bacteria</taxon>
        <taxon>Pseudomonadati</taxon>
        <taxon>Pseudomonadota</taxon>
        <taxon>Gammaproteobacteria</taxon>
        <taxon>Oceanospirillales</taxon>
        <taxon>Oceanospirillaceae</taxon>
        <taxon>Marinobacterium</taxon>
    </lineage>
</organism>
<accession>A0ABW2A4J9</accession>
<dbReference type="PANTHER" id="PTHR30055:SF235">
    <property type="entry name" value="TRANSCRIPTIONAL REGULATORY PROTEIN"/>
    <property type="match status" value="1"/>
</dbReference>
<dbReference type="PRINTS" id="PR00455">
    <property type="entry name" value="HTHTETR"/>
</dbReference>
<dbReference type="InterPro" id="IPR036271">
    <property type="entry name" value="Tet_transcr_reg_TetR-rel_C_sf"/>
</dbReference>
<dbReference type="PANTHER" id="PTHR30055">
    <property type="entry name" value="HTH-TYPE TRANSCRIPTIONAL REGULATOR RUTR"/>
    <property type="match status" value="1"/>
</dbReference>
<feature type="DNA-binding region" description="H-T-H motif" evidence="2">
    <location>
        <begin position="27"/>
        <end position="46"/>
    </location>
</feature>
<dbReference type="PROSITE" id="PS01081">
    <property type="entry name" value="HTH_TETR_1"/>
    <property type="match status" value="1"/>
</dbReference>
<dbReference type="EMBL" id="JBHSWE010000001">
    <property type="protein sequence ID" value="MFC6672421.1"/>
    <property type="molecule type" value="Genomic_DNA"/>
</dbReference>